<keyword evidence="1" id="KW-0812">Transmembrane</keyword>
<evidence type="ECO:0000313" key="4">
    <source>
        <dbReference type="Proteomes" id="UP000534870"/>
    </source>
</evidence>
<keyword evidence="1" id="KW-1133">Transmembrane helix</keyword>
<evidence type="ECO:0000313" key="3">
    <source>
        <dbReference type="EMBL" id="NVN09571.1"/>
    </source>
</evidence>
<dbReference type="Pfam" id="PF06904">
    <property type="entry name" value="Extensin-like_C"/>
    <property type="match status" value="1"/>
</dbReference>
<dbReference type="Proteomes" id="UP000534870">
    <property type="component" value="Unassembled WGS sequence"/>
</dbReference>
<feature type="transmembrane region" description="Helical" evidence="1">
    <location>
        <begin position="6"/>
        <end position="26"/>
    </location>
</feature>
<feature type="domain" description="Extensin-like C-terminal" evidence="2">
    <location>
        <begin position="65"/>
        <end position="233"/>
    </location>
</feature>
<name>A0A7Y7ITN0_9PROT</name>
<protein>
    <submittedName>
        <fullName evidence="3">Extensin family protein</fullName>
    </submittedName>
</protein>
<dbReference type="AlphaFoldDB" id="A0A7Y7ITN0"/>
<evidence type="ECO:0000256" key="1">
    <source>
        <dbReference type="SAM" id="Phobius"/>
    </source>
</evidence>
<reference evidence="3 4" key="1">
    <citation type="submission" date="2020-06" db="EMBL/GenBank/DDBJ databases">
        <title>Description of novel acetic acid bacteria.</title>
        <authorList>
            <person name="Sombolestani A."/>
        </authorList>
    </citation>
    <scope>NUCLEOTIDE SEQUENCE [LARGE SCALE GENOMIC DNA]</scope>
    <source>
        <strain evidence="3 4">LMG 31431</strain>
    </source>
</reference>
<sequence>MTEASLRFLHFAIFIAGLAIVAMLVFHSRWLPPSYDPALPLDLRAPRTVMTPLKLRITAFFPEFCRAALRTAPLRVKPQASGGTATCPLSDIFTVSGGPVAMEPESFLASCDLAVRWALFETDVALPVARSVFGTGLARIRHVGSFACRDVRDRPGIRSSHATANAIDVSAFVLADGREIPLGAWNGQGVDAVFLRRIRDESCGVFETVLSPDYDRLHASHFHFQATGFGLCR</sequence>
<dbReference type="EMBL" id="JABXXP010000001">
    <property type="protein sequence ID" value="NVN09571.1"/>
    <property type="molecule type" value="Genomic_DNA"/>
</dbReference>
<dbReference type="InterPro" id="IPR009683">
    <property type="entry name" value="Extensin-like_C"/>
</dbReference>
<keyword evidence="1" id="KW-0472">Membrane</keyword>
<organism evidence="3 4">
    <name type="scientific">Nguyenibacter vanlangensis</name>
    <dbReference type="NCBI Taxonomy" id="1216886"/>
    <lineage>
        <taxon>Bacteria</taxon>
        <taxon>Pseudomonadati</taxon>
        <taxon>Pseudomonadota</taxon>
        <taxon>Alphaproteobacteria</taxon>
        <taxon>Acetobacterales</taxon>
        <taxon>Acetobacteraceae</taxon>
        <taxon>Nguyenibacter</taxon>
    </lineage>
</organism>
<accession>A0A7Y7ITN0</accession>
<dbReference type="RefSeq" id="WP_176638371.1">
    <property type="nucleotide sequence ID" value="NZ_JABXXP010000001.1"/>
</dbReference>
<gene>
    <name evidence="3" type="ORF">HUK84_00095</name>
</gene>
<comment type="caution">
    <text evidence="3">The sequence shown here is derived from an EMBL/GenBank/DDBJ whole genome shotgun (WGS) entry which is preliminary data.</text>
</comment>
<evidence type="ECO:0000259" key="2">
    <source>
        <dbReference type="Pfam" id="PF06904"/>
    </source>
</evidence>
<proteinExistence type="predicted"/>